<dbReference type="SUPFAM" id="SSF55729">
    <property type="entry name" value="Acyl-CoA N-acyltransferases (Nat)"/>
    <property type="match status" value="1"/>
</dbReference>
<keyword evidence="1 4" id="KW-0808">Transferase</keyword>
<dbReference type="PROSITE" id="PS51186">
    <property type="entry name" value="GNAT"/>
    <property type="match status" value="1"/>
</dbReference>
<dbReference type="CDD" id="cd04301">
    <property type="entry name" value="NAT_SF"/>
    <property type="match status" value="1"/>
</dbReference>
<evidence type="ECO:0000313" key="5">
    <source>
        <dbReference type="Proteomes" id="UP001299546"/>
    </source>
</evidence>
<dbReference type="PANTHER" id="PTHR43800">
    <property type="entry name" value="PEPTIDYL-LYSINE N-ACETYLTRANSFERASE YJAB"/>
    <property type="match status" value="1"/>
</dbReference>
<evidence type="ECO:0000256" key="1">
    <source>
        <dbReference type="ARBA" id="ARBA00022679"/>
    </source>
</evidence>
<evidence type="ECO:0000313" key="4">
    <source>
        <dbReference type="EMBL" id="MCB7388187.1"/>
    </source>
</evidence>
<evidence type="ECO:0000259" key="3">
    <source>
        <dbReference type="PROSITE" id="PS51186"/>
    </source>
</evidence>
<sequence>MIRKATKNDLKIIMDIWLSANVSAHNFISEEYWNNHFEEVRTAISSSEIYVFEDSVIKGFVGLKGNYIAGIFIKEEFQSKGIGGKLISFLKTFKPELILNVYEQNKNAVEFYEKHGFQISQKNVEEETGHIEYQMIWRV</sequence>
<dbReference type="PANTHER" id="PTHR43800:SF1">
    <property type="entry name" value="PEPTIDYL-LYSINE N-ACETYLTRANSFERASE YJAB"/>
    <property type="match status" value="1"/>
</dbReference>
<dbReference type="Proteomes" id="UP001299546">
    <property type="component" value="Unassembled WGS sequence"/>
</dbReference>
<reference evidence="4 5" key="1">
    <citation type="submission" date="2021-10" db="EMBL/GenBank/DDBJ databases">
        <title>Collection of gut derived symbiotic bacterial strains cultured from healthy donors.</title>
        <authorList>
            <person name="Lin H."/>
            <person name="Littmann E."/>
            <person name="Kohout C."/>
            <person name="Pamer E.G."/>
        </authorList>
    </citation>
    <scope>NUCLEOTIDE SEQUENCE [LARGE SCALE GENOMIC DNA]</scope>
    <source>
        <strain evidence="4 5">DFI.1.165</strain>
    </source>
</reference>
<organism evidence="4 5">
    <name type="scientific">Bariatricus massiliensis</name>
    <dbReference type="NCBI Taxonomy" id="1745713"/>
    <lineage>
        <taxon>Bacteria</taxon>
        <taxon>Bacillati</taxon>
        <taxon>Bacillota</taxon>
        <taxon>Clostridia</taxon>
        <taxon>Lachnospirales</taxon>
        <taxon>Lachnospiraceae</taxon>
        <taxon>Bariatricus</taxon>
    </lineage>
</organism>
<dbReference type="InterPro" id="IPR016181">
    <property type="entry name" value="Acyl_CoA_acyltransferase"/>
</dbReference>
<feature type="domain" description="N-acetyltransferase" evidence="3">
    <location>
        <begin position="1"/>
        <end position="139"/>
    </location>
</feature>
<proteinExistence type="predicted"/>
<dbReference type="RefSeq" id="WP_066738624.1">
    <property type="nucleotide sequence ID" value="NZ_JAJCIQ010000009.1"/>
</dbReference>
<keyword evidence="5" id="KW-1185">Reference proteome</keyword>
<dbReference type="InterPro" id="IPR000182">
    <property type="entry name" value="GNAT_dom"/>
</dbReference>
<accession>A0ABS8DJE4</accession>
<comment type="caution">
    <text evidence="4">The sequence shown here is derived from an EMBL/GenBank/DDBJ whole genome shotgun (WGS) entry which is preliminary data.</text>
</comment>
<name>A0ABS8DJE4_9FIRM</name>
<dbReference type="GO" id="GO:0016746">
    <property type="term" value="F:acyltransferase activity"/>
    <property type="evidence" value="ECO:0007669"/>
    <property type="project" value="UniProtKB-KW"/>
</dbReference>
<gene>
    <name evidence="4" type="ORF">LIZ65_12925</name>
</gene>
<protein>
    <submittedName>
        <fullName evidence="4">GNAT family N-acetyltransferase</fullName>
        <ecNumber evidence="4">2.3.1.-</ecNumber>
    </submittedName>
</protein>
<evidence type="ECO:0000256" key="2">
    <source>
        <dbReference type="ARBA" id="ARBA00023315"/>
    </source>
</evidence>
<dbReference type="Pfam" id="PF13673">
    <property type="entry name" value="Acetyltransf_10"/>
    <property type="match status" value="1"/>
</dbReference>
<dbReference type="Gene3D" id="3.40.630.30">
    <property type="match status" value="1"/>
</dbReference>
<dbReference type="EC" id="2.3.1.-" evidence="4"/>
<keyword evidence="2 4" id="KW-0012">Acyltransferase</keyword>
<dbReference type="EMBL" id="JAJCIS010000009">
    <property type="protein sequence ID" value="MCB7388187.1"/>
    <property type="molecule type" value="Genomic_DNA"/>
</dbReference>